<dbReference type="RefSeq" id="WP_145303280.1">
    <property type="nucleotide sequence ID" value="NZ_CP036299.1"/>
</dbReference>
<name>A0A518GTB7_9PLAN</name>
<dbReference type="EMBL" id="CP036299">
    <property type="protein sequence ID" value="QDV31822.1"/>
    <property type="molecule type" value="Genomic_DNA"/>
</dbReference>
<proteinExistence type="predicted"/>
<evidence type="ECO:0000313" key="2">
    <source>
        <dbReference type="Proteomes" id="UP000315349"/>
    </source>
</evidence>
<dbReference type="Proteomes" id="UP000315349">
    <property type="component" value="Chromosome"/>
</dbReference>
<reference evidence="1 2" key="1">
    <citation type="submission" date="2019-02" db="EMBL/GenBank/DDBJ databases">
        <title>Deep-cultivation of Planctomycetes and their phenomic and genomic characterization uncovers novel biology.</title>
        <authorList>
            <person name="Wiegand S."/>
            <person name="Jogler M."/>
            <person name="Boedeker C."/>
            <person name="Pinto D."/>
            <person name="Vollmers J."/>
            <person name="Rivas-Marin E."/>
            <person name="Kohn T."/>
            <person name="Peeters S.H."/>
            <person name="Heuer A."/>
            <person name="Rast P."/>
            <person name="Oberbeckmann S."/>
            <person name="Bunk B."/>
            <person name="Jeske O."/>
            <person name="Meyerdierks A."/>
            <person name="Storesund J.E."/>
            <person name="Kallscheuer N."/>
            <person name="Luecker S."/>
            <person name="Lage O.M."/>
            <person name="Pohl T."/>
            <person name="Merkel B.J."/>
            <person name="Hornburger P."/>
            <person name="Mueller R.-W."/>
            <person name="Bruemmer F."/>
            <person name="Labrenz M."/>
            <person name="Spormann A.M."/>
            <person name="Op den Camp H."/>
            <person name="Overmann J."/>
            <person name="Amann R."/>
            <person name="Jetten M.S.M."/>
            <person name="Mascher T."/>
            <person name="Medema M.H."/>
            <person name="Devos D.P."/>
            <person name="Kaster A.-K."/>
            <person name="Ovreas L."/>
            <person name="Rohde M."/>
            <person name="Galperin M.Y."/>
            <person name="Jogler C."/>
        </authorList>
    </citation>
    <scope>NUCLEOTIDE SEQUENCE [LARGE SCALE GENOMIC DNA]</scope>
    <source>
        <strain evidence="1 2">Spb1</strain>
    </source>
</reference>
<protein>
    <submittedName>
        <fullName evidence="1">Uncharacterized protein</fullName>
    </submittedName>
</protein>
<dbReference type="OrthoDB" id="8780048at2"/>
<accession>A0A518GTB7</accession>
<organism evidence="1 2">
    <name type="scientific">Planctopirus ephydatiae</name>
    <dbReference type="NCBI Taxonomy" id="2528019"/>
    <lineage>
        <taxon>Bacteria</taxon>
        <taxon>Pseudomonadati</taxon>
        <taxon>Planctomycetota</taxon>
        <taxon>Planctomycetia</taxon>
        <taxon>Planctomycetales</taxon>
        <taxon>Planctomycetaceae</taxon>
        <taxon>Planctopirus</taxon>
    </lineage>
</organism>
<keyword evidence="2" id="KW-1185">Reference proteome</keyword>
<dbReference type="KEGG" id="peh:Spb1_37670"/>
<gene>
    <name evidence="1" type="ORF">Spb1_37670</name>
</gene>
<dbReference type="AlphaFoldDB" id="A0A518GTB7"/>
<sequence length="83" mass="9774">MKDLRHLIPEWVTRGKTIRQLIQELQSFENQDMMVRMSLDDGESHFGISIIGKIDGQCVLINCEHYHRNEWQGFMEEQIPSDA</sequence>
<evidence type="ECO:0000313" key="1">
    <source>
        <dbReference type="EMBL" id="QDV31822.1"/>
    </source>
</evidence>